<dbReference type="Proteomes" id="UP000008841">
    <property type="component" value="Chromosome"/>
</dbReference>
<proteinExistence type="predicted"/>
<organism evidence="1 2">
    <name type="scientific">Chlorobium limicola (strain DSM 245 / NBRC 103803 / 6330)</name>
    <dbReference type="NCBI Taxonomy" id="290315"/>
    <lineage>
        <taxon>Bacteria</taxon>
        <taxon>Pseudomonadati</taxon>
        <taxon>Chlorobiota</taxon>
        <taxon>Chlorobiia</taxon>
        <taxon>Chlorobiales</taxon>
        <taxon>Chlorobiaceae</taxon>
        <taxon>Chlorobium/Pelodictyon group</taxon>
        <taxon>Chlorobium</taxon>
    </lineage>
</organism>
<sequence>MAELRDGEDELLFFLADQLISYQAGWSGSRLSEAMRREKNVGGRPLEGIQRASADSGEKCLFLESLLPSCPGDLSLEVCVRHFGPCVAVRGWLVV</sequence>
<gene>
    <name evidence="1" type="ordered locus">Clim_1159</name>
</gene>
<evidence type="ECO:0000313" key="1">
    <source>
        <dbReference type="EMBL" id="ACD90228.1"/>
    </source>
</evidence>
<name>B3ECF3_CHLL2</name>
<dbReference type="EMBL" id="CP001097">
    <property type="protein sequence ID" value="ACD90228.1"/>
    <property type="molecule type" value="Genomic_DNA"/>
</dbReference>
<dbReference type="STRING" id="290315.Clim_1159"/>
<protein>
    <submittedName>
        <fullName evidence="1">Uncharacterized protein</fullName>
    </submittedName>
</protein>
<dbReference type="AlphaFoldDB" id="B3ECF3"/>
<dbReference type="KEGG" id="cli:Clim_1159"/>
<evidence type="ECO:0000313" key="2">
    <source>
        <dbReference type="Proteomes" id="UP000008841"/>
    </source>
</evidence>
<accession>B3ECF3</accession>
<reference evidence="1 2" key="1">
    <citation type="submission" date="2008-05" db="EMBL/GenBank/DDBJ databases">
        <title>Complete sequence of Chlorobium limicola DSM 245.</title>
        <authorList>
            <consortium name="US DOE Joint Genome Institute"/>
            <person name="Lucas S."/>
            <person name="Copeland A."/>
            <person name="Lapidus A."/>
            <person name="Glavina del Rio T."/>
            <person name="Dalin E."/>
            <person name="Tice H."/>
            <person name="Bruce D."/>
            <person name="Goodwin L."/>
            <person name="Pitluck S."/>
            <person name="Schmutz J."/>
            <person name="Larimer F."/>
            <person name="Land M."/>
            <person name="Hauser L."/>
            <person name="Kyrpides N."/>
            <person name="Ovchinnikova G."/>
            <person name="Zhao F."/>
            <person name="Li T."/>
            <person name="Liu Z."/>
            <person name="Overmann J."/>
            <person name="Bryant D.A."/>
            <person name="Richardson P."/>
        </authorList>
    </citation>
    <scope>NUCLEOTIDE SEQUENCE [LARGE SCALE GENOMIC DNA]</scope>
    <source>
        <strain evidence="2">DSM 245 / NBRC 103803 / 6330</strain>
    </source>
</reference>
<dbReference type="HOGENOM" id="CLU_2367761_0_0_10"/>